<dbReference type="Proteomes" id="UP000293360">
    <property type="component" value="Unassembled WGS sequence"/>
</dbReference>
<name>A0A4Q4SRT4_9PEZI</name>
<proteinExistence type="predicted"/>
<gene>
    <name evidence="2" type="ORF">DL764_010964</name>
</gene>
<comment type="caution">
    <text evidence="2">The sequence shown here is derived from an EMBL/GenBank/DDBJ whole genome shotgun (WGS) entry which is preliminary data.</text>
</comment>
<organism evidence="2 3">
    <name type="scientific">Monosporascus ibericus</name>
    <dbReference type="NCBI Taxonomy" id="155417"/>
    <lineage>
        <taxon>Eukaryota</taxon>
        <taxon>Fungi</taxon>
        <taxon>Dikarya</taxon>
        <taxon>Ascomycota</taxon>
        <taxon>Pezizomycotina</taxon>
        <taxon>Sordariomycetes</taxon>
        <taxon>Xylariomycetidae</taxon>
        <taxon>Xylariales</taxon>
        <taxon>Xylariales incertae sedis</taxon>
        <taxon>Monosporascus</taxon>
    </lineage>
</organism>
<feature type="compositionally biased region" description="Basic and acidic residues" evidence="1">
    <location>
        <begin position="227"/>
        <end position="239"/>
    </location>
</feature>
<evidence type="ECO:0000256" key="1">
    <source>
        <dbReference type="SAM" id="MobiDB-lite"/>
    </source>
</evidence>
<feature type="compositionally biased region" description="Low complexity" evidence="1">
    <location>
        <begin position="132"/>
        <end position="159"/>
    </location>
</feature>
<keyword evidence="3" id="KW-1185">Reference proteome</keyword>
<dbReference type="EMBL" id="QJNU01001591">
    <property type="protein sequence ID" value="RYO74210.1"/>
    <property type="molecule type" value="Genomic_DNA"/>
</dbReference>
<sequence length="239" mass="26634">MAGGRPETRPEMAGDPPTNSGQAQGQQHQHQHQHQHQRHGGGGGGQAQNRGPPPRAGATTAYGHSSPASYGFDQSRLNKGPSSPSSPSHPPSPDRIGGRHYHHQPEYSYLEEEELPSRLRQPGYPPPHRQELLPQELLWQQHQRRGGNNNNNNNNNNTQHRGRRRRPRSDRPGQRRSSGSSPWFAAPGGGEGFEDYGYQYGSGGENHQPATTARQMLDEDFEGDLEATERMDRDSRSRR</sequence>
<evidence type="ECO:0000313" key="2">
    <source>
        <dbReference type="EMBL" id="RYO74210.1"/>
    </source>
</evidence>
<accession>A0A4Q4SRT4</accession>
<feature type="compositionally biased region" description="Basic residues" evidence="1">
    <location>
        <begin position="29"/>
        <end position="39"/>
    </location>
</feature>
<protein>
    <submittedName>
        <fullName evidence="2">Uncharacterized protein</fullName>
    </submittedName>
</protein>
<evidence type="ECO:0000313" key="3">
    <source>
        <dbReference type="Proteomes" id="UP000293360"/>
    </source>
</evidence>
<reference evidence="2 3" key="1">
    <citation type="submission" date="2018-06" db="EMBL/GenBank/DDBJ databases">
        <title>Complete Genomes of Monosporascus.</title>
        <authorList>
            <person name="Robinson A.J."/>
            <person name="Natvig D.O."/>
        </authorList>
    </citation>
    <scope>NUCLEOTIDE SEQUENCE [LARGE SCALE GENOMIC DNA]</scope>
    <source>
        <strain evidence="2 3">CBS 110550</strain>
    </source>
</reference>
<feature type="compositionally biased region" description="Basic and acidic residues" evidence="1">
    <location>
        <begin position="1"/>
        <end position="12"/>
    </location>
</feature>
<feature type="region of interest" description="Disordered" evidence="1">
    <location>
        <begin position="1"/>
        <end position="239"/>
    </location>
</feature>
<dbReference type="AlphaFoldDB" id="A0A4Q4SRT4"/>